<sequence length="300" mass="32864">MKNYLALSILVVLSGCGGGGEGGGTNSSSGDKSLVLTVTDPTQSLVENGESITVQLETNSKSDNYTLTVRDPQSVLNQIPLSEYEKNIHWSVNKSNLILSADELLKSSGDLSLTLTLEDGSEQISTNFSLDIVNTSLNERLEVASTYIDNSEEIKQFSELQSLQHAYEKVFLLMGHGQLPFTPEFDEQVYLDKLNDIKLAVSKVHNGGIETLLVNPLSSFESELNASAKQYIDHLNKIAAKENSLSVLPAVDFNASSTGYSFFKGNVNYGQFTELSVFKFNPEFQFVENLTDPTYGNCSI</sequence>
<dbReference type="Proteomes" id="UP001156560">
    <property type="component" value="Plasmid pHLA"/>
</dbReference>
<dbReference type="EMBL" id="CP114196">
    <property type="protein sequence ID" value="WAT93812.1"/>
    <property type="molecule type" value="Genomic_DNA"/>
</dbReference>
<keyword evidence="1" id="KW-0614">Plasmid</keyword>
<gene>
    <name evidence="1" type="ORF">O1Q84_26170</name>
</gene>
<dbReference type="RefSeq" id="WP_025633967.1">
    <property type="nucleotide sequence ID" value="NZ_CP114196.1"/>
</dbReference>
<name>A0AA47JN07_VIBPH</name>
<geneLocation type="plasmid" evidence="1 2">
    <name>pHLA</name>
</geneLocation>
<evidence type="ECO:0000313" key="2">
    <source>
        <dbReference type="Proteomes" id="UP001156560"/>
    </source>
</evidence>
<dbReference type="AlphaFoldDB" id="A0AA47JN07"/>
<accession>A0AA47JN07</accession>
<organism evidence="1 2">
    <name type="scientific">Vibrio parahaemolyticus</name>
    <dbReference type="NCBI Taxonomy" id="670"/>
    <lineage>
        <taxon>Bacteria</taxon>
        <taxon>Pseudomonadati</taxon>
        <taxon>Pseudomonadota</taxon>
        <taxon>Gammaproteobacteria</taxon>
        <taxon>Vibrionales</taxon>
        <taxon>Vibrionaceae</taxon>
        <taxon>Vibrio</taxon>
    </lineage>
</organism>
<protein>
    <submittedName>
        <fullName evidence="1">Uncharacterized protein</fullName>
    </submittedName>
</protein>
<evidence type="ECO:0000313" key="1">
    <source>
        <dbReference type="EMBL" id="WAT93812.1"/>
    </source>
</evidence>
<dbReference type="PROSITE" id="PS51257">
    <property type="entry name" value="PROKAR_LIPOPROTEIN"/>
    <property type="match status" value="1"/>
</dbReference>
<reference evidence="1" key="1">
    <citation type="submission" date="2022-12" db="EMBL/GenBank/DDBJ databases">
        <title>Vibrio parahaemolyticus become highly virulent by producing novel Tc toxins.</title>
        <authorList>
            <person name="Yang F."/>
            <person name="You Y."/>
            <person name="Lai Q."/>
            <person name="Xu L."/>
            <person name="Li F."/>
        </authorList>
    </citation>
    <scope>NUCLEOTIDE SEQUENCE</scope>
    <source>
        <strain evidence="1">Vp-HL-202005</strain>
        <plasmid evidence="1">pHLA</plasmid>
    </source>
</reference>
<proteinExistence type="predicted"/>